<dbReference type="RefSeq" id="WP_145175246.1">
    <property type="nucleotide sequence ID" value="NZ_CP037422.1"/>
</dbReference>
<name>A0A517WVM3_9PLAN</name>
<dbReference type="AlphaFoldDB" id="A0A517WVM3"/>
<dbReference type="PROSITE" id="PS51782">
    <property type="entry name" value="LYSM"/>
    <property type="match status" value="2"/>
</dbReference>
<dbReference type="Gene3D" id="3.10.350.10">
    <property type="entry name" value="LysM domain"/>
    <property type="match status" value="2"/>
</dbReference>
<feature type="domain" description="LysM" evidence="2">
    <location>
        <begin position="193"/>
        <end position="242"/>
    </location>
</feature>
<evidence type="ECO:0000259" key="2">
    <source>
        <dbReference type="PROSITE" id="PS51782"/>
    </source>
</evidence>
<dbReference type="EMBL" id="CP037422">
    <property type="protein sequence ID" value="QDU09278.1"/>
    <property type="molecule type" value="Genomic_DNA"/>
</dbReference>
<dbReference type="InterPro" id="IPR036779">
    <property type="entry name" value="LysM_dom_sf"/>
</dbReference>
<dbReference type="InterPro" id="IPR018392">
    <property type="entry name" value="LysM"/>
</dbReference>
<dbReference type="PANTHER" id="PTHR34700">
    <property type="entry name" value="POTASSIUM BINDING PROTEIN KBP"/>
    <property type="match status" value="1"/>
</dbReference>
<dbReference type="Proteomes" id="UP000318384">
    <property type="component" value="Chromosome"/>
</dbReference>
<feature type="region of interest" description="Disordered" evidence="1">
    <location>
        <begin position="246"/>
        <end position="266"/>
    </location>
</feature>
<dbReference type="CDD" id="cd00118">
    <property type="entry name" value="LysM"/>
    <property type="match status" value="2"/>
</dbReference>
<feature type="compositionally biased region" description="Polar residues" evidence="1">
    <location>
        <begin position="86"/>
        <end position="102"/>
    </location>
</feature>
<organism evidence="3 4">
    <name type="scientific">Gimesia aquarii</name>
    <dbReference type="NCBI Taxonomy" id="2527964"/>
    <lineage>
        <taxon>Bacteria</taxon>
        <taxon>Pseudomonadati</taxon>
        <taxon>Planctomycetota</taxon>
        <taxon>Planctomycetia</taxon>
        <taxon>Planctomycetales</taxon>
        <taxon>Planctomycetaceae</taxon>
        <taxon>Gimesia</taxon>
    </lineage>
</organism>
<evidence type="ECO:0000256" key="1">
    <source>
        <dbReference type="SAM" id="MobiDB-lite"/>
    </source>
</evidence>
<feature type="region of interest" description="Disordered" evidence="1">
    <location>
        <begin position="74"/>
        <end position="103"/>
    </location>
</feature>
<dbReference type="SMART" id="SM00257">
    <property type="entry name" value="LysM"/>
    <property type="match status" value="2"/>
</dbReference>
<feature type="region of interest" description="Disordered" evidence="1">
    <location>
        <begin position="125"/>
        <end position="190"/>
    </location>
</feature>
<feature type="region of interest" description="Disordered" evidence="1">
    <location>
        <begin position="342"/>
        <end position="374"/>
    </location>
</feature>
<protein>
    <submittedName>
        <fullName evidence="3">LysM domain/BON superfamily protein</fullName>
    </submittedName>
</protein>
<dbReference type="SUPFAM" id="SSF54106">
    <property type="entry name" value="LysM domain"/>
    <property type="match status" value="1"/>
</dbReference>
<feature type="compositionally biased region" description="Polar residues" evidence="1">
    <location>
        <begin position="247"/>
        <end position="264"/>
    </location>
</feature>
<proteinExistence type="predicted"/>
<gene>
    <name evidence="3" type="ORF">V202x_26510</name>
</gene>
<feature type="domain" description="LysM" evidence="2">
    <location>
        <begin position="404"/>
        <end position="453"/>
    </location>
</feature>
<dbReference type="InterPro" id="IPR052196">
    <property type="entry name" value="Bact_Kbp"/>
</dbReference>
<dbReference type="OrthoDB" id="292277at2"/>
<reference evidence="3 4" key="1">
    <citation type="submission" date="2019-03" db="EMBL/GenBank/DDBJ databases">
        <title>Deep-cultivation of Planctomycetes and their phenomic and genomic characterization uncovers novel biology.</title>
        <authorList>
            <person name="Wiegand S."/>
            <person name="Jogler M."/>
            <person name="Boedeker C."/>
            <person name="Pinto D."/>
            <person name="Vollmers J."/>
            <person name="Rivas-Marin E."/>
            <person name="Kohn T."/>
            <person name="Peeters S.H."/>
            <person name="Heuer A."/>
            <person name="Rast P."/>
            <person name="Oberbeckmann S."/>
            <person name="Bunk B."/>
            <person name="Jeske O."/>
            <person name="Meyerdierks A."/>
            <person name="Storesund J.E."/>
            <person name="Kallscheuer N."/>
            <person name="Luecker S."/>
            <person name="Lage O.M."/>
            <person name="Pohl T."/>
            <person name="Merkel B.J."/>
            <person name="Hornburger P."/>
            <person name="Mueller R.-W."/>
            <person name="Bruemmer F."/>
            <person name="Labrenz M."/>
            <person name="Spormann A.M."/>
            <person name="Op den Camp H."/>
            <person name="Overmann J."/>
            <person name="Amann R."/>
            <person name="Jetten M.S.M."/>
            <person name="Mascher T."/>
            <person name="Medema M.H."/>
            <person name="Devos D.P."/>
            <person name="Kaster A.-K."/>
            <person name="Ovreas L."/>
            <person name="Rohde M."/>
            <person name="Galperin M.Y."/>
            <person name="Jogler C."/>
        </authorList>
    </citation>
    <scope>NUCLEOTIDE SEQUENCE [LARGE SCALE GENOMIC DNA]</scope>
    <source>
        <strain evidence="3 4">V202</strain>
    </source>
</reference>
<dbReference type="Pfam" id="PF01476">
    <property type="entry name" value="LysM"/>
    <property type="match status" value="2"/>
</dbReference>
<evidence type="ECO:0000313" key="3">
    <source>
        <dbReference type="EMBL" id="QDU09278.1"/>
    </source>
</evidence>
<dbReference type="PANTHER" id="PTHR34700:SF4">
    <property type="entry name" value="PHAGE-LIKE ELEMENT PBSX PROTEIN XKDP"/>
    <property type="match status" value="1"/>
</dbReference>
<sequence length="454" mass="50979">MHQDKKVGLALALLVLGFVGAFCLRQDKDTTVQIPELNDPHYLDEQIADKDRTPYFDSQSKDNQNTLLGSEQTLSGIDDNQRSHSDSNVATPTVSHMTSKKISNAERWAEMPDFLKEIDLPKEQFSKSSSEDSVFEPNPQQEIMQPTSQGSFSDSIHSGSENFKPQHNNAWEVNPSQRKPVSRPQEPNRPSIRIHTVKSGETLSEIAIRYLGSSKKYREIFNLNRDRLRSPNDIREGMKLRIPVYGSSESKPQSANSQTFNGTSAKVGKRTIGQMVSQPTLKQGSSSVQFEGLIESLSNSQNQNTLKDLDHKKNLKQLEDTLKSDKFGGNLQRTKTIPDNYRKFIPVPRSPLTPRNGSHKSKREAKLGQSLSQAQPENVKQIVDGLFDEAPAKMKQTGNKAKSHTYTIKKGDTLESIALRLYGKRSAAFQIYLKNKANLKNANYIRPGMKLQLP</sequence>
<keyword evidence="4" id="KW-1185">Reference proteome</keyword>
<evidence type="ECO:0000313" key="4">
    <source>
        <dbReference type="Proteomes" id="UP000318384"/>
    </source>
</evidence>
<accession>A0A517WVM3</accession>
<feature type="compositionally biased region" description="Polar residues" evidence="1">
    <location>
        <begin position="126"/>
        <end position="179"/>
    </location>
</feature>